<keyword evidence="4" id="KW-0411">Iron-sulfur</keyword>
<evidence type="ECO:0000256" key="5">
    <source>
        <dbReference type="ARBA" id="ARBA00034078"/>
    </source>
</evidence>
<feature type="domain" description="Iron-binding zinc finger CDGSH type" evidence="6">
    <location>
        <begin position="66"/>
        <end position="103"/>
    </location>
</feature>
<evidence type="ECO:0000256" key="1">
    <source>
        <dbReference type="ARBA" id="ARBA00022714"/>
    </source>
</evidence>
<organism evidence="7 8">
    <name type="scientific">Nesidiocoris tenuis</name>
    <dbReference type="NCBI Taxonomy" id="355587"/>
    <lineage>
        <taxon>Eukaryota</taxon>
        <taxon>Metazoa</taxon>
        <taxon>Ecdysozoa</taxon>
        <taxon>Arthropoda</taxon>
        <taxon>Hexapoda</taxon>
        <taxon>Insecta</taxon>
        <taxon>Pterygota</taxon>
        <taxon>Neoptera</taxon>
        <taxon>Paraneoptera</taxon>
        <taxon>Hemiptera</taxon>
        <taxon>Heteroptera</taxon>
        <taxon>Panheteroptera</taxon>
        <taxon>Cimicomorpha</taxon>
        <taxon>Miridae</taxon>
        <taxon>Dicyphina</taxon>
        <taxon>Nesidiocoris</taxon>
    </lineage>
</organism>
<dbReference type="Pfam" id="PF09360">
    <property type="entry name" value="zf-CDGSH"/>
    <property type="match status" value="2"/>
</dbReference>
<evidence type="ECO:0000259" key="6">
    <source>
        <dbReference type="SMART" id="SM00704"/>
    </source>
</evidence>
<comment type="cofactor">
    <cofactor evidence="5">
        <name>[2Fe-2S] cluster</name>
        <dbReference type="ChEBI" id="CHEBI:190135"/>
    </cofactor>
</comment>
<keyword evidence="1" id="KW-0001">2Fe-2S</keyword>
<evidence type="ECO:0000256" key="2">
    <source>
        <dbReference type="ARBA" id="ARBA00022723"/>
    </source>
</evidence>
<dbReference type="Gene3D" id="3.40.5.90">
    <property type="entry name" value="CDGSH iron-sulfur domain, mitoNEET-type"/>
    <property type="match status" value="2"/>
</dbReference>
<dbReference type="Proteomes" id="UP001307889">
    <property type="component" value="Chromosome 1"/>
</dbReference>
<reference evidence="7 8" key="1">
    <citation type="submission" date="2023-09" db="EMBL/GenBank/DDBJ databases">
        <title>Nesidiocoris tenuis whole genome shotgun sequence.</title>
        <authorList>
            <person name="Shibata T."/>
            <person name="Shimoda M."/>
            <person name="Kobayashi T."/>
            <person name="Uehara T."/>
        </authorList>
    </citation>
    <scope>NUCLEOTIDE SEQUENCE [LARGE SCALE GENOMIC DNA]</scope>
    <source>
        <strain evidence="7 8">Japan</strain>
    </source>
</reference>
<evidence type="ECO:0000313" key="8">
    <source>
        <dbReference type="Proteomes" id="UP001307889"/>
    </source>
</evidence>
<keyword evidence="8" id="KW-1185">Reference proteome</keyword>
<proteinExistence type="predicted"/>
<sequence length="152" mass="17437">MIRLGRLGINAGLFSVRSPIVLQTKVYSSSSGKKDKNQAESALPKNLLEDFHSASSQPENGYIYDKKPFKMVLDPEKHYNWCLCGQSKSQPLCDGTHKAMGLKIKLRPVRFKVAEKKEYWLCNCKQTTHRPFCDGTHKREDIQALKRSRHFP</sequence>
<dbReference type="InterPro" id="IPR018967">
    <property type="entry name" value="FeS-contain_CDGSH-typ"/>
</dbReference>
<feature type="domain" description="Iron-binding zinc finger CDGSH type" evidence="6">
    <location>
        <begin position="106"/>
        <end position="143"/>
    </location>
</feature>
<evidence type="ECO:0000256" key="3">
    <source>
        <dbReference type="ARBA" id="ARBA00023004"/>
    </source>
</evidence>
<dbReference type="PANTHER" id="PTHR46491">
    <property type="entry name" value="CDGSH IRON SULFUR DOMAIN PROTEIN HOMOLOG"/>
    <property type="match status" value="1"/>
</dbReference>
<dbReference type="InterPro" id="IPR042216">
    <property type="entry name" value="MitoNEET_CISD"/>
</dbReference>
<dbReference type="PANTHER" id="PTHR46491:SF3">
    <property type="entry name" value="CDGSH IRON-SULFUR DOMAIN-CONTAINING PROTEIN 3, MITOCHONDRIAL"/>
    <property type="match status" value="1"/>
</dbReference>
<gene>
    <name evidence="7" type="ORF">NTJ_00749</name>
</gene>
<keyword evidence="3" id="KW-0408">Iron</keyword>
<dbReference type="EMBL" id="AP028909">
    <property type="protein sequence ID" value="BES87942.1"/>
    <property type="molecule type" value="Genomic_DNA"/>
</dbReference>
<keyword evidence="2" id="KW-0479">Metal-binding</keyword>
<evidence type="ECO:0000313" key="7">
    <source>
        <dbReference type="EMBL" id="BES87942.1"/>
    </source>
</evidence>
<name>A0ABN7A6R3_9HEMI</name>
<protein>
    <recommendedName>
        <fullName evidence="6">Iron-binding zinc finger CDGSH type domain-containing protein</fullName>
    </recommendedName>
</protein>
<evidence type="ECO:0000256" key="4">
    <source>
        <dbReference type="ARBA" id="ARBA00023014"/>
    </source>
</evidence>
<dbReference type="InterPro" id="IPR052950">
    <property type="entry name" value="CISD"/>
</dbReference>
<dbReference type="SMART" id="SM00704">
    <property type="entry name" value="ZnF_CDGSH"/>
    <property type="match status" value="2"/>
</dbReference>
<accession>A0ABN7A6R3</accession>